<reference evidence="1 2" key="1">
    <citation type="journal article" date="2020" name="IScience">
        <title>Genome Sequencing of the Endangered Kingdonia uniflora (Circaeasteraceae, Ranunculales) Reveals Potential Mechanisms of Evolutionary Specialization.</title>
        <authorList>
            <person name="Sun Y."/>
            <person name="Deng T."/>
            <person name="Zhang A."/>
            <person name="Moore M.J."/>
            <person name="Landis J.B."/>
            <person name="Lin N."/>
            <person name="Zhang H."/>
            <person name="Zhang X."/>
            <person name="Huang J."/>
            <person name="Zhang X."/>
            <person name="Sun H."/>
            <person name="Wang H."/>
        </authorList>
    </citation>
    <scope>NUCLEOTIDE SEQUENCE [LARGE SCALE GENOMIC DNA]</scope>
    <source>
        <strain evidence="1">TB1705</strain>
        <tissue evidence="1">Leaf</tissue>
    </source>
</reference>
<protein>
    <recommendedName>
        <fullName evidence="3">Transposase MuDR plant domain-containing protein</fullName>
    </recommendedName>
</protein>
<evidence type="ECO:0008006" key="3">
    <source>
        <dbReference type="Google" id="ProtNLM"/>
    </source>
</evidence>
<name>A0A7J7MV79_9MAGN</name>
<dbReference type="AlphaFoldDB" id="A0A7J7MV79"/>
<evidence type="ECO:0000313" key="1">
    <source>
        <dbReference type="EMBL" id="KAF6158690.1"/>
    </source>
</evidence>
<accession>A0A7J7MV79</accession>
<proteinExistence type="predicted"/>
<comment type="caution">
    <text evidence="1">The sequence shown here is derived from an EMBL/GenBank/DDBJ whole genome shotgun (WGS) entry which is preliminary data.</text>
</comment>
<evidence type="ECO:0000313" key="2">
    <source>
        <dbReference type="Proteomes" id="UP000541444"/>
    </source>
</evidence>
<dbReference type="OrthoDB" id="1000443at2759"/>
<keyword evidence="2" id="KW-1185">Reference proteome</keyword>
<organism evidence="1 2">
    <name type="scientific">Kingdonia uniflora</name>
    <dbReference type="NCBI Taxonomy" id="39325"/>
    <lineage>
        <taxon>Eukaryota</taxon>
        <taxon>Viridiplantae</taxon>
        <taxon>Streptophyta</taxon>
        <taxon>Embryophyta</taxon>
        <taxon>Tracheophyta</taxon>
        <taxon>Spermatophyta</taxon>
        <taxon>Magnoliopsida</taxon>
        <taxon>Ranunculales</taxon>
        <taxon>Circaeasteraceae</taxon>
        <taxon>Kingdonia</taxon>
    </lineage>
</organism>
<dbReference type="EMBL" id="JACGCM010001219">
    <property type="protein sequence ID" value="KAF6158690.1"/>
    <property type="molecule type" value="Genomic_DNA"/>
</dbReference>
<gene>
    <name evidence="1" type="ORF">GIB67_040204</name>
</gene>
<sequence length="135" mass="15787">MQWPIVFDARKYYRNFAIIWKFHYMHIKNESIKLRMKCFDPKCKWLAFVSRLNDEHTMELKGYHFEHDCKGKLGSGNKLANAQWVPNEVEDVTICIERIVGSYDMGYNVLPELNVQILLSNHNSISSTSTDGVTK</sequence>
<dbReference type="Proteomes" id="UP000541444">
    <property type="component" value="Unassembled WGS sequence"/>
</dbReference>